<dbReference type="EMBL" id="CAJJDP010000048">
    <property type="protein sequence ID" value="CAD8166357.1"/>
    <property type="molecule type" value="Genomic_DNA"/>
</dbReference>
<feature type="compositionally biased region" description="Polar residues" evidence="1">
    <location>
        <begin position="496"/>
        <end position="518"/>
    </location>
</feature>
<keyword evidence="2" id="KW-1133">Transmembrane helix</keyword>
<feature type="transmembrane region" description="Helical" evidence="2">
    <location>
        <begin position="268"/>
        <end position="291"/>
    </location>
</feature>
<evidence type="ECO:0000313" key="4">
    <source>
        <dbReference type="Proteomes" id="UP000683925"/>
    </source>
</evidence>
<feature type="region of interest" description="Disordered" evidence="1">
    <location>
        <begin position="456"/>
        <end position="518"/>
    </location>
</feature>
<keyword evidence="4" id="KW-1185">Reference proteome</keyword>
<accession>A0A8S1UQB1</accession>
<feature type="transmembrane region" description="Helical" evidence="2">
    <location>
        <begin position="176"/>
        <end position="197"/>
    </location>
</feature>
<dbReference type="AlphaFoldDB" id="A0A8S1UQB1"/>
<reference evidence="3" key="1">
    <citation type="submission" date="2021-01" db="EMBL/GenBank/DDBJ databases">
        <authorList>
            <consortium name="Genoscope - CEA"/>
            <person name="William W."/>
        </authorList>
    </citation>
    <scope>NUCLEOTIDE SEQUENCE</scope>
</reference>
<evidence type="ECO:0000256" key="2">
    <source>
        <dbReference type="SAM" id="Phobius"/>
    </source>
</evidence>
<proteinExistence type="predicted"/>
<keyword evidence="2" id="KW-0472">Membrane</keyword>
<evidence type="ECO:0000313" key="3">
    <source>
        <dbReference type="EMBL" id="CAD8166357.1"/>
    </source>
</evidence>
<protein>
    <recommendedName>
        <fullName evidence="5">Transmembrane protein</fullName>
    </recommendedName>
</protein>
<feature type="transmembrane region" description="Helical" evidence="2">
    <location>
        <begin position="144"/>
        <end position="164"/>
    </location>
</feature>
<feature type="compositionally biased region" description="Polar residues" evidence="1">
    <location>
        <begin position="456"/>
        <end position="470"/>
    </location>
</feature>
<feature type="compositionally biased region" description="Basic and acidic residues" evidence="1">
    <location>
        <begin position="471"/>
        <end position="495"/>
    </location>
</feature>
<gene>
    <name evidence="3" type="ORF">POCTA_138.1.T0480116</name>
</gene>
<evidence type="ECO:0008006" key="5">
    <source>
        <dbReference type="Google" id="ProtNLM"/>
    </source>
</evidence>
<evidence type="ECO:0000256" key="1">
    <source>
        <dbReference type="SAM" id="MobiDB-lite"/>
    </source>
</evidence>
<organism evidence="3 4">
    <name type="scientific">Paramecium octaurelia</name>
    <dbReference type="NCBI Taxonomy" id="43137"/>
    <lineage>
        <taxon>Eukaryota</taxon>
        <taxon>Sar</taxon>
        <taxon>Alveolata</taxon>
        <taxon>Ciliophora</taxon>
        <taxon>Intramacronucleata</taxon>
        <taxon>Oligohymenophorea</taxon>
        <taxon>Peniculida</taxon>
        <taxon>Parameciidae</taxon>
        <taxon>Paramecium</taxon>
    </lineage>
</organism>
<keyword evidence="2" id="KW-0812">Transmembrane</keyword>
<sequence>MDEQLLQINSKIKLQSLLANQASTSVNTQSSLLFQLQWRYKMKGMFDSIQQYNYYIMIMNLYPNNNKWEFTLDNIICIQMIHCYKNYSYFNLSQREMINLNEEQKIQQNKLVNIFGQHTKQAFIIFIMNALLRVQENDSFFMSITLYLTIIMFLFNCVAAVFLLCFKREFPKVEYFLIYTMNVFMFITLLVYSLNYFIQKKEQDHLLQLYIKTYIMILLGKEIEILIIKIFPLELTNRSVNCFTSCIIGMMILSHGDQYECQNKYSMVLLSLLLTNVLTSIFNLIFTLILFNQNRSQKELRNFADLLLTVLFLVHIVQYVLVFIKTNDIVEEECQCLSFIFQFQKYVAPINFISFLFVIYQEVRYFKEAIKYQELIEKNSQHNHMYSAGIQNQQALKQGVRHSIKSLSSVVNPMEASQSNSQAPNFGIEKQGQQLEKLGTSQFGASQHNQGMLHSWANVQNPNPFGTNVKEQQESIEHQKRGSKSVDESLIRQEESQIPENLSQVNNPMESGSVVTIH</sequence>
<dbReference type="Proteomes" id="UP000683925">
    <property type="component" value="Unassembled WGS sequence"/>
</dbReference>
<dbReference type="OMA" id="NIFGQHT"/>
<dbReference type="OrthoDB" id="302064at2759"/>
<feature type="transmembrane region" description="Helical" evidence="2">
    <location>
        <begin position="303"/>
        <end position="324"/>
    </location>
</feature>
<comment type="caution">
    <text evidence="3">The sequence shown here is derived from an EMBL/GenBank/DDBJ whole genome shotgun (WGS) entry which is preliminary data.</text>
</comment>
<name>A0A8S1UQB1_PAROT</name>